<evidence type="ECO:0000256" key="4">
    <source>
        <dbReference type="ARBA" id="ARBA00022692"/>
    </source>
</evidence>
<feature type="domain" description="Cadherin" evidence="19">
    <location>
        <begin position="2425"/>
        <end position="2540"/>
    </location>
</feature>
<feature type="domain" description="Cadherin" evidence="19">
    <location>
        <begin position="1491"/>
        <end position="1595"/>
    </location>
</feature>
<comment type="subunit">
    <text evidence="13">Heterophilic interaction with FAT4; this interaction affects their respective protein levels.</text>
</comment>
<dbReference type="GO" id="GO:0005509">
    <property type="term" value="F:calcium ion binding"/>
    <property type="evidence" value="ECO:0007669"/>
    <property type="project" value="UniProtKB-UniRule"/>
</dbReference>
<dbReference type="EMBL" id="AFYH01242573">
    <property type="status" value="NOT_ANNOTATED_CDS"/>
    <property type="molecule type" value="Genomic_DNA"/>
</dbReference>
<dbReference type="eggNOG" id="KOG3594">
    <property type="taxonomic scope" value="Eukaryota"/>
</dbReference>
<dbReference type="FunFam" id="2.60.40.60:FF:000101">
    <property type="entry name" value="FAT atypical cadherin 4"/>
    <property type="match status" value="1"/>
</dbReference>
<reference evidence="21" key="1">
    <citation type="submission" date="2011-08" db="EMBL/GenBank/DDBJ databases">
        <title>The draft genome of Latimeria chalumnae.</title>
        <authorList>
            <person name="Di Palma F."/>
            <person name="Alfoldi J."/>
            <person name="Johnson J."/>
            <person name="Berlin A."/>
            <person name="Gnerre S."/>
            <person name="Jaffe D."/>
            <person name="MacCallum I."/>
            <person name="Young S."/>
            <person name="Walker B.J."/>
            <person name="Lander E."/>
            <person name="Lindblad-Toh K."/>
        </authorList>
    </citation>
    <scope>NUCLEOTIDE SEQUENCE [LARGE SCALE GENOMIC DNA]</scope>
    <source>
        <strain evidence="21">Wild caught</strain>
    </source>
</reference>
<dbReference type="GO" id="GO:0090251">
    <property type="term" value="P:protein localization involved in establishment of planar polarity"/>
    <property type="evidence" value="ECO:0007669"/>
    <property type="project" value="UniProtKB-ARBA"/>
</dbReference>
<feature type="domain" description="Cadherin" evidence="19">
    <location>
        <begin position="1701"/>
        <end position="1804"/>
    </location>
</feature>
<dbReference type="Gene3D" id="2.60.40.60">
    <property type="entry name" value="Cadherins"/>
    <property type="match status" value="27"/>
</dbReference>
<gene>
    <name evidence="20" type="primary">DCHS2</name>
</gene>
<feature type="domain" description="Cadherin" evidence="19">
    <location>
        <begin position="1805"/>
        <end position="1909"/>
    </location>
</feature>
<accession>H2ZZL6</accession>
<keyword evidence="2" id="KW-1003">Cell membrane</keyword>
<keyword evidence="3" id="KW-0245">EGF-like domain</keyword>
<feature type="compositionally biased region" description="Basic and acidic residues" evidence="17">
    <location>
        <begin position="2973"/>
        <end position="2985"/>
    </location>
</feature>
<feature type="region of interest" description="Disordered" evidence="17">
    <location>
        <begin position="2949"/>
        <end position="3013"/>
    </location>
</feature>
<reference evidence="20" key="3">
    <citation type="submission" date="2025-09" db="UniProtKB">
        <authorList>
            <consortium name="Ensembl"/>
        </authorList>
    </citation>
    <scope>IDENTIFICATION</scope>
</reference>
<dbReference type="FunFam" id="2.60.40.60:FF:000263">
    <property type="entry name" value="LOW QUALITY PROTEIN: protocadherin-23"/>
    <property type="match status" value="1"/>
</dbReference>
<dbReference type="PROSITE" id="PS00232">
    <property type="entry name" value="CADHERIN_1"/>
    <property type="match status" value="12"/>
</dbReference>
<dbReference type="GO" id="GO:0003183">
    <property type="term" value="P:mitral valve morphogenesis"/>
    <property type="evidence" value="ECO:0007669"/>
    <property type="project" value="UniProtKB-ARBA"/>
</dbReference>
<dbReference type="FunCoup" id="H2ZZL6">
    <property type="interactions" value="25"/>
</dbReference>
<feature type="domain" description="Cadherin" evidence="19">
    <location>
        <begin position="2758"/>
        <end position="2871"/>
    </location>
</feature>
<dbReference type="FunFam" id="2.60.40.60:FF:000020">
    <property type="entry name" value="Dachsous cadherin-related 1b"/>
    <property type="match status" value="7"/>
</dbReference>
<dbReference type="FunFam" id="2.60.40.60:FF:000104">
    <property type="entry name" value="cadherin-23 isoform X1"/>
    <property type="match status" value="1"/>
</dbReference>
<dbReference type="EMBL" id="AFYH01242565">
    <property type="status" value="NOT_ANNOTATED_CDS"/>
    <property type="molecule type" value="Genomic_DNA"/>
</dbReference>
<dbReference type="PRINTS" id="PR00205">
    <property type="entry name" value="CADHERIN"/>
</dbReference>
<dbReference type="EMBL" id="AFYH01242570">
    <property type="status" value="NOT_ANNOTATED_CDS"/>
    <property type="molecule type" value="Genomic_DNA"/>
</dbReference>
<dbReference type="EMBL" id="AFYH01242568">
    <property type="status" value="NOT_ANNOTATED_CDS"/>
    <property type="molecule type" value="Genomic_DNA"/>
</dbReference>
<name>H2ZZL6_LATCH</name>
<dbReference type="SUPFAM" id="SSF49313">
    <property type="entry name" value="Cadherin-like"/>
    <property type="match status" value="27"/>
</dbReference>
<evidence type="ECO:0000256" key="6">
    <source>
        <dbReference type="ARBA" id="ARBA00022737"/>
    </source>
</evidence>
<dbReference type="InterPro" id="IPR002126">
    <property type="entry name" value="Cadherin-like_dom"/>
</dbReference>
<dbReference type="FunFam" id="2.60.40.60:FF:000211">
    <property type="entry name" value="Dachsous cadherin-related 2"/>
    <property type="match status" value="1"/>
</dbReference>
<evidence type="ECO:0000256" key="17">
    <source>
        <dbReference type="SAM" id="MobiDB-lite"/>
    </source>
</evidence>
<feature type="compositionally biased region" description="Polar residues" evidence="17">
    <location>
        <begin position="2949"/>
        <end position="2960"/>
    </location>
</feature>
<feature type="domain" description="Cadherin" evidence="19">
    <location>
        <begin position="2655"/>
        <end position="2757"/>
    </location>
</feature>
<feature type="domain" description="Cadherin" evidence="19">
    <location>
        <begin position="956"/>
        <end position="1061"/>
    </location>
</feature>
<dbReference type="FunFam" id="2.60.40.60:FF:000102">
    <property type="entry name" value="Dachsous cadherin-related 1b"/>
    <property type="match status" value="1"/>
</dbReference>
<dbReference type="SMART" id="SM00112">
    <property type="entry name" value="CA"/>
    <property type="match status" value="27"/>
</dbReference>
<evidence type="ECO:0000256" key="9">
    <source>
        <dbReference type="ARBA" id="ARBA00022989"/>
    </source>
</evidence>
<evidence type="ECO:0000256" key="11">
    <source>
        <dbReference type="ARBA" id="ARBA00023157"/>
    </source>
</evidence>
<keyword evidence="5" id="KW-0732">Signal</keyword>
<dbReference type="PROSITE" id="PS50268">
    <property type="entry name" value="CADHERIN_2"/>
    <property type="match status" value="27"/>
</dbReference>
<evidence type="ECO:0000313" key="21">
    <source>
        <dbReference type="Proteomes" id="UP000008672"/>
    </source>
</evidence>
<dbReference type="Pfam" id="PF00028">
    <property type="entry name" value="Cadherin"/>
    <property type="match status" value="26"/>
</dbReference>
<evidence type="ECO:0000313" key="20">
    <source>
        <dbReference type="Ensembl" id="ENSLACP00000002837.1"/>
    </source>
</evidence>
<dbReference type="FunFam" id="2.60.40.60:FF:000158">
    <property type="entry name" value="Dachsous cadherin-related 1"/>
    <property type="match status" value="1"/>
</dbReference>
<dbReference type="FunFam" id="2.60.40.60:FF:000255">
    <property type="entry name" value="protocadherin-23 isoform X2"/>
    <property type="match status" value="1"/>
</dbReference>
<feature type="domain" description="Cadherin" evidence="19">
    <location>
        <begin position="748"/>
        <end position="850"/>
    </location>
</feature>
<feature type="domain" description="Cadherin" evidence="19">
    <location>
        <begin position="1910"/>
        <end position="2023"/>
    </location>
</feature>
<dbReference type="OMA" id="YRPSYRM"/>
<keyword evidence="9 18" id="KW-1133">Transmembrane helix</keyword>
<evidence type="ECO:0000256" key="7">
    <source>
        <dbReference type="ARBA" id="ARBA00022837"/>
    </source>
</evidence>
<feature type="domain" description="Cadherin" evidence="19">
    <location>
        <begin position="2541"/>
        <end position="2646"/>
    </location>
</feature>
<dbReference type="FunFam" id="2.60.40.60:FF:000116">
    <property type="entry name" value="Dachsous cadherin-related 2"/>
    <property type="match status" value="1"/>
</dbReference>
<dbReference type="FunFam" id="2.60.40.60:FF:000007">
    <property type="entry name" value="Protocadherin alpha 2"/>
    <property type="match status" value="1"/>
</dbReference>
<evidence type="ECO:0000256" key="8">
    <source>
        <dbReference type="ARBA" id="ARBA00022889"/>
    </source>
</evidence>
<evidence type="ECO:0000256" key="1">
    <source>
        <dbReference type="ARBA" id="ARBA00004251"/>
    </source>
</evidence>
<evidence type="ECO:0000256" key="15">
    <source>
        <dbReference type="ARBA" id="ARBA00079083"/>
    </source>
</evidence>
<dbReference type="InterPro" id="IPR015919">
    <property type="entry name" value="Cadherin-like_sf"/>
</dbReference>
<feature type="domain" description="Cadherin" evidence="19">
    <location>
        <begin position="1596"/>
        <end position="1700"/>
    </location>
</feature>
<dbReference type="GO" id="GO:0016477">
    <property type="term" value="P:cell migration"/>
    <property type="evidence" value="ECO:0007669"/>
    <property type="project" value="UniProtKB-ARBA"/>
</dbReference>
<dbReference type="STRING" id="7897.ENSLACP00000002837"/>
<dbReference type="Ensembl" id="ENSLACT00000002859.1">
    <property type="protein sequence ID" value="ENSLACP00000002837.1"/>
    <property type="gene ID" value="ENSLACG00000002535.1"/>
</dbReference>
<feature type="domain" description="Cadherin" evidence="19">
    <location>
        <begin position="2012"/>
        <end position="2114"/>
    </location>
</feature>
<dbReference type="InterPro" id="IPR020894">
    <property type="entry name" value="Cadherin_CS"/>
</dbReference>
<feature type="domain" description="Cadherin" evidence="19">
    <location>
        <begin position="1276"/>
        <end position="1381"/>
    </location>
</feature>
<comment type="subcellular location">
    <subcellularLocation>
        <location evidence="1">Cell membrane</location>
        <topology evidence="1">Single-pass type I membrane protein</topology>
    </subcellularLocation>
</comment>
<evidence type="ECO:0000256" key="16">
    <source>
        <dbReference type="PROSITE-ProRule" id="PRU00043"/>
    </source>
</evidence>
<feature type="domain" description="Cadherin" evidence="19">
    <location>
        <begin position="36"/>
        <end position="101"/>
    </location>
</feature>
<proteinExistence type="predicted"/>
<reference evidence="20" key="2">
    <citation type="submission" date="2025-08" db="UniProtKB">
        <authorList>
            <consortium name="Ensembl"/>
        </authorList>
    </citation>
    <scope>IDENTIFICATION</scope>
</reference>
<keyword evidence="12" id="KW-0325">Glycoprotein</keyword>
<feature type="domain" description="Cadherin" evidence="19">
    <location>
        <begin position="643"/>
        <end position="746"/>
    </location>
</feature>
<dbReference type="CDD" id="cd11304">
    <property type="entry name" value="Cadherin_repeat"/>
    <property type="match status" value="27"/>
</dbReference>
<dbReference type="FunFam" id="2.60.40.60:FF:000226">
    <property type="entry name" value="Dachsous, isoform B"/>
    <property type="match status" value="1"/>
</dbReference>
<protein>
    <recommendedName>
        <fullName evidence="14">Protocadherin-16</fullName>
    </recommendedName>
    <alternativeName>
        <fullName evidence="15">Protein dachsous homolog 1</fullName>
    </alternativeName>
</protein>
<dbReference type="GO" id="GO:0007156">
    <property type="term" value="P:homophilic cell adhesion via plasma membrane adhesion molecules"/>
    <property type="evidence" value="ECO:0007669"/>
    <property type="project" value="InterPro"/>
</dbReference>
<feature type="domain" description="Cadherin" evidence="19">
    <location>
        <begin position="2219"/>
        <end position="2319"/>
    </location>
</feature>
<feature type="domain" description="Cadherin" evidence="19">
    <location>
        <begin position="102"/>
        <end position="213"/>
    </location>
</feature>
<dbReference type="PANTHER" id="PTHR24025">
    <property type="entry name" value="DESMOGLEIN FAMILY MEMBER"/>
    <property type="match status" value="1"/>
</dbReference>
<dbReference type="EMBL" id="AFYH01242571">
    <property type="status" value="NOT_ANNOTATED_CDS"/>
    <property type="molecule type" value="Genomic_DNA"/>
</dbReference>
<dbReference type="FunFam" id="2.60.40.60:FF:000134">
    <property type="entry name" value="protocadherin Fat 4"/>
    <property type="match status" value="1"/>
</dbReference>
<dbReference type="InParanoid" id="H2ZZL6"/>
<dbReference type="HOGENOM" id="CLU_000265_2_0_1"/>
<dbReference type="FunFam" id="2.60.40.60:FF:000181">
    <property type="entry name" value="Predicted protein"/>
    <property type="match status" value="2"/>
</dbReference>
<keyword evidence="8" id="KW-0130">Cell adhesion</keyword>
<evidence type="ECO:0000256" key="5">
    <source>
        <dbReference type="ARBA" id="ARBA00022729"/>
    </source>
</evidence>
<keyword evidence="7 16" id="KW-0106">Calcium</keyword>
<dbReference type="FunFam" id="2.60.40.60:FF:000081">
    <property type="entry name" value="protocadherin Fat 4"/>
    <property type="match status" value="1"/>
</dbReference>
<dbReference type="Proteomes" id="UP000008672">
    <property type="component" value="Unassembled WGS sequence"/>
</dbReference>
<evidence type="ECO:0000256" key="12">
    <source>
        <dbReference type="ARBA" id="ARBA00023180"/>
    </source>
</evidence>
<dbReference type="EMBL" id="AFYH01242574">
    <property type="status" value="NOT_ANNOTATED_CDS"/>
    <property type="molecule type" value="Genomic_DNA"/>
</dbReference>
<keyword evidence="21" id="KW-1185">Reference proteome</keyword>
<dbReference type="EMBL" id="AFYH01242572">
    <property type="status" value="NOT_ANNOTATED_CDS"/>
    <property type="molecule type" value="Genomic_DNA"/>
</dbReference>
<feature type="domain" description="Cadherin" evidence="19">
    <location>
        <begin position="1390"/>
        <end position="1491"/>
    </location>
</feature>
<feature type="domain" description="Cadherin" evidence="19">
    <location>
        <begin position="851"/>
        <end position="955"/>
    </location>
</feature>
<evidence type="ECO:0000259" key="19">
    <source>
        <dbReference type="PROSITE" id="PS50268"/>
    </source>
</evidence>
<dbReference type="EMBL" id="AFYH01242569">
    <property type="status" value="NOT_ANNOTATED_CDS"/>
    <property type="molecule type" value="Genomic_DNA"/>
</dbReference>
<dbReference type="GeneTree" id="ENSGT00940000164636"/>
<dbReference type="GO" id="GO:0016327">
    <property type="term" value="C:apicolateral plasma membrane"/>
    <property type="evidence" value="ECO:0007669"/>
    <property type="project" value="UniProtKB-ARBA"/>
</dbReference>
<evidence type="ECO:0000256" key="18">
    <source>
        <dbReference type="SAM" id="Phobius"/>
    </source>
</evidence>
<dbReference type="FunFam" id="2.60.40.60:FF:000140">
    <property type="entry name" value="Dachsous cadherin-related 1"/>
    <property type="match status" value="1"/>
</dbReference>
<keyword evidence="10 18" id="KW-0472">Membrane</keyword>
<dbReference type="GO" id="GO:0005911">
    <property type="term" value="C:cell-cell junction"/>
    <property type="evidence" value="ECO:0007669"/>
    <property type="project" value="TreeGrafter"/>
</dbReference>
<keyword evidence="4 18" id="KW-0812">Transmembrane</keyword>
<feature type="domain" description="Cadherin" evidence="19">
    <location>
        <begin position="430"/>
        <end position="534"/>
    </location>
</feature>
<dbReference type="GO" id="GO:0035332">
    <property type="term" value="P:positive regulation of hippo signaling"/>
    <property type="evidence" value="ECO:0007669"/>
    <property type="project" value="UniProtKB-ARBA"/>
</dbReference>
<feature type="domain" description="Cadherin" evidence="19">
    <location>
        <begin position="214"/>
        <end position="320"/>
    </location>
</feature>
<dbReference type="FunFam" id="2.60.40.60:FF:000035">
    <property type="entry name" value="Protocadherin Fat 3"/>
    <property type="match status" value="1"/>
</dbReference>
<feature type="domain" description="Cadherin" evidence="19">
    <location>
        <begin position="2320"/>
        <end position="2424"/>
    </location>
</feature>
<feature type="domain" description="Cadherin" evidence="19">
    <location>
        <begin position="2115"/>
        <end position="2219"/>
    </location>
</feature>
<dbReference type="EMBL" id="AFYH01242566">
    <property type="status" value="NOT_ANNOTATED_CDS"/>
    <property type="molecule type" value="Genomic_DNA"/>
</dbReference>
<dbReference type="GO" id="GO:0030154">
    <property type="term" value="P:cell differentiation"/>
    <property type="evidence" value="ECO:0007669"/>
    <property type="project" value="UniProtKB-ARBA"/>
</dbReference>
<keyword evidence="6" id="KW-0677">Repeat</keyword>
<sequence>QVYNLSLSIDEGLPPETIVGDIRAGLQAVVTPNTGFFISESRESAVFTDLDIDVDTGIIRTAKVLDRETRDGYRFVAATLFGDVVQVEIVVNDVNDHPPVFPRASLQLNVSEQSPAGTRFPLDGALDPDAEEFSTRGYAITRGDPGGVFKLHYKPGPGGVLNLDLVLETKLDRETTEDYSITIEAFDGGEPPRTGQMRVDIRVLDENDNPPLFNQTEYQAFVWENAGQGISVGQVYASDLDLGDNAAVKYQINRRQSDPGEYFIIDSITGIITLNKALDYEDQPLHKLVVQAKDGGAQPESSSTFFIIKVLDINDNSPTIDIIFLTETGQPEVSEGAAIGDYVARISVSDPDLHHQAVHISLEGSNKMFALQARDDFLYFLCVNGALDRETQELYEVKVSVSDLGAPPLWSERTVLLRVTDLNDNPPVFELKEYKAQVSEAASPGTAVLQVRAKDLDEGMNSDVQYSILHNGDTALFHIDPLTGVIVTSDDLDHEKQPVVVLLVVATDSGSPSLSSTSTVIVQVEDVNDNEPIFEQQVYDVSVQEHTALGACFIQVTATDADSGPFGTVRYSLYEGFNNYEKSQLFRIDPDSGQICVSQDIDKEEGPASHDVLVKAEDGGGLSAQAFVRIQVEDINDNPPVFNPVTYVTSISSHTQPGTEILNVIASDRDSGTYGDVSYELVSGDLSSLFTVDSSTGIIYLTSTLSHLKVSHALLSVSARDGGDVTSVVPAAVTVNILQSALAPAVFERTRYSFTIPEDALEGSPIGTVRATNPSNSLEPISYRISSGDPYGYFTIDSQFGVIRSKEQLDHEAQRFVILTVRSETDSSPVYSSTQVNITVTDVNDNKPVFQKQSETVKVSSSTPPGAILYIAHAEDRDSGSNGMVMYSLEDNINSMFTIDPGLGVVFLNKTLSTDMRNEYNLKVLAKDKGVPPLSSLFTLNVIVDHNSLNGSLTFENLVYLAEVSENAPPDTRVLQVQTHGPVPQVHSKLVYSLEPTPSTGLFSIHPGTGWIVLRKSLDYETAAALSFRVFASNPEDHSHSYATASVTISVLDENDNPPFFTQDSYFFSIEEGPVPYGLVGTVTAADNDSGRNSQLSYILLTDRKYFRINSRTGEIINWVALDREQHTHHQLSVLVSDHGTPRHNATATVYIVVNDINDNPPQFPQQSFAYSFMLAVSIPDSKPRGSFVATVYAKDLDAGENGTVLYSVSSEDGLGHFKIDSKTGDLKTNVILSYRLNSHYRLMVTASDQGKTPLHRTVMVNIQVIPRLQKRSKFGHHERHFSIPEHFKPGQVIGCLKSHDQQLLANKEVDYTIIEGDENFHFGIDSSAGNLYLTQELDYETASYYFLKINVKDASRTPPQNNTIFVTINVEDQNDHSPWFLDDLLVIGIDENVPLGSPVYTFNAKDGDGSYHNSNLLYSIVLSNSVENPFHIDPLQGTLTAEAPIDREVIQTFVLTVTATDQAANTTARKSCSLTAKVIVFDVNDNSPTFVSPSLSYVMEDAELGSAVHHVVAQDPDENRNGKVFYSILSGNEQGTFRLDETSGLLTLTSFLDHEVTSSYTLAIMAQDDGIPAHSSTQMLMVVVVDVNDDVPVFTKSLYDVSVPENRNLGEFVIKMEAVDRDSGVNSVLSYEILPGAGYGFFRINSKTGEITTTAVLDRETQATFSIKVLVRDGGTPSLSSTAQVLCSVLDENDHTPEFLLPASEVHIPENQDPGIIYTVRAVDKDTGDNGAIRYQIVGGNPGEYFTINALSGEISATRGLNREDISNFSIILESRDLGVPQRSSTAQLQITVLDENDNSPAFDRSHYRTSVAEDVTIGSVVLQLIATDQDQGANGELMYSLIDDTLGTFGINSTTGVIVTTKELDRETKSTYIFRAVASDCSIQGPRSTTVNVMIHVEDVNDNAPVFIHSPLTIYVSVETGVNQTVATVRADDVDLGLNGAVVFSFVQEDSLFSISRQTGEIWVQTPLPASYFGMRVLQVTAADQGVPVRSTTGLVVVHMRGQEKGLWFSHNSYEATVPENSKAGTSLVKVEAYEQGPGRTKIKYRIFSGDEHDTFSINPGTGEIIVRDPKYLDFEVQAKIHLVVLAENDWETAHCKVTVTTLDANDNPPRFEQGYHRTSVWEGQIFNTYIMQVFATDPDSGLNGQIEYSIISGNQNEAFLIDSVRGILATNAILDREIVSSYRLVLQAADRGDPRLSATCTVKVQVVDVNDNAPTIPPLPAVEIAENLPPGYTVLQVSANDMDSNPTLSYSFTASGNPGGKFAIDRYTGVVTLSEPLDFEETSQYTLRIKTSDSVHETEASLKIRVLDINDNPPRFSQDLYQISLPELTPVDAYVLTVSATDPDSNLNGNISYRILSSASKGFNINPKNGSIFTNVHFKDAGMSSMIQLLVEAKDGGNPALIAITSVEVQITDVNNYAPQFTQAWYNITVTEDTAVGDTVLSFSATDLDWTHENSYTDYSVISGNEQNKFHIETSVLHSETSHKVVGKLILTNSLDRETTSTYTLVMLVSDRGTPTLNSTATVQIILLDANDNPPVFISLEYHIQVSESTPVGSTLTHVSASDPDEGANSDITYIIISGNDKGHFRLDPKAGSVELDQSLDYEEDTKFTLTIQASDNGTTNINVAFSVLFISVLDHNDYAPFFMFPTLNCFVRENLPAYTAICTVSALDFDTGPYGQLTYSIQSSCLTNQVPQNEMDLFIIDPLTGDIQSKQMFDYERQNTYCLVVQARDKGGATATVSVEVDINGDDEFDPVFTQDQYYFSLPENTAVGQSVGQVRAMDNDGGLDGVILYSIVEPSLYFSVNKTSGGVYLLGTIHRRKDNAKRKSDIIEFWIKAYSPKLDSRSAHCFVTVNISKSLEAFTAISKNTFSVSLTVSFVVFLLLTISLVGLVLRYKRKADLSPNSNSYTGKLIRDYQKANSNDQSLTTPEDSAEHMSLVDIRVKKESVSTCRHSNSSGHGSAEGETAEDEEIKMINEHPCRKDSGSALSERASRVPDSGIPRDSDQLSCQSEDTDVVVSTESVESIHNFKDEGGGEGCDTNYLNGSRLSKSFQKFGINEKYILKNGMADNNFISDGQNHATGSLTSLISTEEELRGSYNWNYLLSWEPSFQPLSSVFSDIAKLNDENILKHNSQKEPKPFIFPPPLITSVAQPGIRAVPPRMPSVIGRPAFPKYSHSPLSCPPGSTFSAMTPSFSPALSLLTMQTPTASP</sequence>
<feature type="domain" description="Cadherin" evidence="19">
    <location>
        <begin position="1171"/>
        <end position="1275"/>
    </location>
</feature>
<dbReference type="GO" id="GO:0003007">
    <property type="term" value="P:heart morphogenesis"/>
    <property type="evidence" value="ECO:0007669"/>
    <property type="project" value="UniProtKB-ARBA"/>
</dbReference>
<dbReference type="InterPro" id="IPR050971">
    <property type="entry name" value="Cadherin-domain_protein"/>
</dbReference>
<dbReference type="FunFam" id="2.60.40.60:FF:000033">
    <property type="entry name" value="FAT atypical cadherin 1"/>
    <property type="match status" value="1"/>
</dbReference>
<dbReference type="FunFam" id="2.60.40.60:FF:000013">
    <property type="entry name" value="Cadherin EGF LAG seven-pass G-type receptor"/>
    <property type="match status" value="1"/>
</dbReference>
<organism evidence="20 21">
    <name type="scientific">Latimeria chalumnae</name>
    <name type="common">Coelacanth</name>
    <dbReference type="NCBI Taxonomy" id="7897"/>
    <lineage>
        <taxon>Eukaryota</taxon>
        <taxon>Metazoa</taxon>
        <taxon>Chordata</taxon>
        <taxon>Craniata</taxon>
        <taxon>Vertebrata</taxon>
        <taxon>Euteleostomi</taxon>
        <taxon>Coelacanthiformes</taxon>
        <taxon>Coelacanthidae</taxon>
        <taxon>Latimeria</taxon>
    </lineage>
</organism>
<evidence type="ECO:0000256" key="3">
    <source>
        <dbReference type="ARBA" id="ARBA00022536"/>
    </source>
</evidence>
<feature type="domain" description="Cadherin" evidence="19">
    <location>
        <begin position="535"/>
        <end position="642"/>
    </location>
</feature>
<feature type="transmembrane region" description="Helical" evidence="18">
    <location>
        <begin position="2871"/>
        <end position="2894"/>
    </location>
</feature>
<feature type="domain" description="Cadherin" evidence="19">
    <location>
        <begin position="1062"/>
        <end position="1164"/>
    </location>
</feature>
<feature type="domain" description="Cadherin" evidence="19">
    <location>
        <begin position="325"/>
        <end position="429"/>
    </location>
</feature>
<evidence type="ECO:0000256" key="13">
    <source>
        <dbReference type="ARBA" id="ARBA00062150"/>
    </source>
</evidence>
<dbReference type="PANTHER" id="PTHR24025:SF23">
    <property type="entry name" value="NEURAL-CADHERIN"/>
    <property type="match status" value="1"/>
</dbReference>
<evidence type="ECO:0000256" key="10">
    <source>
        <dbReference type="ARBA" id="ARBA00023136"/>
    </source>
</evidence>
<evidence type="ECO:0000256" key="14">
    <source>
        <dbReference type="ARBA" id="ARBA00072299"/>
    </source>
</evidence>
<evidence type="ECO:0000256" key="2">
    <source>
        <dbReference type="ARBA" id="ARBA00022475"/>
    </source>
</evidence>
<dbReference type="EMBL" id="AFYH01242567">
    <property type="status" value="NOT_ANNOTATED_CDS"/>
    <property type="molecule type" value="Genomic_DNA"/>
</dbReference>
<keyword evidence="11" id="KW-1015">Disulfide bond</keyword>